<proteinExistence type="predicted"/>
<feature type="region of interest" description="Disordered" evidence="1">
    <location>
        <begin position="1"/>
        <end position="50"/>
    </location>
</feature>
<feature type="compositionally biased region" description="Polar residues" evidence="1">
    <location>
        <begin position="138"/>
        <end position="147"/>
    </location>
</feature>
<evidence type="ECO:0000313" key="2">
    <source>
        <dbReference type="EMBL" id="CAD9497100.1"/>
    </source>
</evidence>
<dbReference type="EMBL" id="HBGQ01075759">
    <property type="protein sequence ID" value="CAD9497100.1"/>
    <property type="molecule type" value="Transcribed_RNA"/>
</dbReference>
<feature type="region of interest" description="Disordered" evidence="1">
    <location>
        <begin position="109"/>
        <end position="158"/>
    </location>
</feature>
<reference evidence="2" key="1">
    <citation type="submission" date="2021-01" db="EMBL/GenBank/DDBJ databases">
        <authorList>
            <person name="Corre E."/>
            <person name="Pelletier E."/>
            <person name="Niang G."/>
            <person name="Scheremetjew M."/>
            <person name="Finn R."/>
            <person name="Kale V."/>
            <person name="Holt S."/>
            <person name="Cochrane G."/>
            <person name="Meng A."/>
            <person name="Brown T."/>
            <person name="Cohen L."/>
        </authorList>
    </citation>
    <scope>NUCLEOTIDE SEQUENCE</scope>
    <source>
        <strain evidence="2">CCMP2222</strain>
    </source>
</reference>
<sequence>MIRRSARTRAAPTPRRGLPRGWALAPRGQGGRAMPRSHVPGPGSYEVNSTFGQASHSATLRSGGGRGVELSPLQETNPGPCDYIPTGVGDKASARCKFGRSNRFEREVVKDTPGPAEYTPRDPAATSERITIGERNTKLPSVSNTCSPGPGAYSPSKAKEATRGCAANFSKGSGRWMASPALDSPGPAAYQHQAGVVGKRPPAAGFGTSPRAVGLSFAGKPDKTRTPGPGSYTWEMKPYGPRISMTPRRETDY</sequence>
<feature type="compositionally biased region" description="Low complexity" evidence="1">
    <location>
        <begin position="8"/>
        <end position="21"/>
    </location>
</feature>
<organism evidence="2">
    <name type="scientific">Alexandrium andersonii</name>
    <dbReference type="NCBI Taxonomy" id="327968"/>
    <lineage>
        <taxon>Eukaryota</taxon>
        <taxon>Sar</taxon>
        <taxon>Alveolata</taxon>
        <taxon>Dinophyceae</taxon>
        <taxon>Gonyaulacales</taxon>
        <taxon>Pyrocystaceae</taxon>
        <taxon>Alexandrium</taxon>
    </lineage>
</organism>
<feature type="region of interest" description="Disordered" evidence="1">
    <location>
        <begin position="203"/>
        <end position="253"/>
    </location>
</feature>
<gene>
    <name evidence="2" type="ORF">AAND1436_LOCUS36270</name>
</gene>
<dbReference type="PANTHER" id="PTHR21580:SF28">
    <property type="entry name" value="BOREALIN N-TERMINAL DOMAIN-CONTAINING PROTEIN-RELATED"/>
    <property type="match status" value="1"/>
</dbReference>
<dbReference type="InterPro" id="IPR010736">
    <property type="entry name" value="SHIPPO-rpt"/>
</dbReference>
<protein>
    <submittedName>
        <fullName evidence="2">Uncharacterized protein</fullName>
    </submittedName>
</protein>
<dbReference type="AlphaFoldDB" id="A0A7S2HPS5"/>
<dbReference type="PANTHER" id="PTHR21580">
    <property type="entry name" value="SHIPPO-1-RELATED"/>
    <property type="match status" value="1"/>
</dbReference>
<dbReference type="Pfam" id="PF07004">
    <property type="entry name" value="SHIPPO-rpt"/>
    <property type="match status" value="3"/>
</dbReference>
<evidence type="ECO:0000256" key="1">
    <source>
        <dbReference type="SAM" id="MobiDB-lite"/>
    </source>
</evidence>
<name>A0A7S2HPS5_9DINO</name>
<dbReference type="InterPro" id="IPR051291">
    <property type="entry name" value="CIMAP"/>
</dbReference>
<accession>A0A7S2HPS5</accession>